<sequence length="318" mass="35710">MGIQSQAGYASSTLSRFLSDRLPYLDRVAQTWIPKLASMSDGPALAIRGRDDLGWALELRLGLDLAATPPRLRELSYLPIERCRALLAAAGYEHRQVGVLPLSGTTDPLLCHWERTRHPIVPCENQSAAFRACLDLAWFRQLIHKWGEGRTVDERRSWFVSLATHNSGLDGDAELLDAMAHCWRVYLKRGRRALLKQGSEASVAPELALGYGVADLVIGRMLIDVKLAVRPAVDEAVTWLRQLIGYVLLDRHNIFELDSVAVYCGWHGQLLSYPLQALLATAGGGSTPSLERLRLDFYEVMRDELDTYAAWRERQRHP</sequence>
<protein>
    <submittedName>
        <fullName evidence="1">Uncharacterized protein</fullName>
    </submittedName>
</protein>
<organism evidence="1 2">
    <name type="scientific">Pseudonocardia humida</name>
    <dbReference type="NCBI Taxonomy" id="2800819"/>
    <lineage>
        <taxon>Bacteria</taxon>
        <taxon>Bacillati</taxon>
        <taxon>Actinomycetota</taxon>
        <taxon>Actinomycetes</taxon>
        <taxon>Pseudonocardiales</taxon>
        <taxon>Pseudonocardiaceae</taxon>
        <taxon>Pseudonocardia</taxon>
    </lineage>
</organism>
<reference evidence="1" key="1">
    <citation type="submission" date="2021-04" db="EMBL/GenBank/DDBJ databases">
        <title>Pseudonocardia sp. nov., isolated from sandy soil of mangrove forest.</title>
        <authorList>
            <person name="Zan Z."/>
            <person name="Huang R."/>
            <person name="Liu W."/>
        </authorList>
    </citation>
    <scope>NUCLEOTIDE SEQUENCE</scope>
    <source>
        <strain evidence="1">S2-4</strain>
    </source>
</reference>
<comment type="caution">
    <text evidence="1">The sequence shown here is derived from an EMBL/GenBank/DDBJ whole genome shotgun (WGS) entry which is preliminary data.</text>
</comment>
<dbReference type="EMBL" id="JAGSOV010000041">
    <property type="protein sequence ID" value="MCO1657344.1"/>
    <property type="molecule type" value="Genomic_DNA"/>
</dbReference>
<accession>A0ABT1A3B4</accession>
<keyword evidence="2" id="KW-1185">Reference proteome</keyword>
<gene>
    <name evidence="1" type="ORF">KDL28_20000</name>
</gene>
<name>A0ABT1A3B4_9PSEU</name>
<dbReference type="Proteomes" id="UP001165283">
    <property type="component" value="Unassembled WGS sequence"/>
</dbReference>
<dbReference type="RefSeq" id="WP_252440956.1">
    <property type="nucleotide sequence ID" value="NZ_JAGSOV010000041.1"/>
</dbReference>
<evidence type="ECO:0000313" key="2">
    <source>
        <dbReference type="Proteomes" id="UP001165283"/>
    </source>
</evidence>
<proteinExistence type="predicted"/>
<evidence type="ECO:0000313" key="1">
    <source>
        <dbReference type="EMBL" id="MCO1657344.1"/>
    </source>
</evidence>